<reference evidence="3 4" key="1">
    <citation type="submission" date="2018-05" db="EMBL/GenBank/DDBJ databases">
        <title>Complete Genome Sequences of Extremely Thermoacidophilic, Metal-Mobilizing Type-Strain Members of the Archaeal Family Sulfolobaceae: Acidianus brierleyi DSM-1651T, Acidianus sulfidivorans DSM-18786T, Metallosphaera hakonensis DSM-7519T, and Metallosphaera prunae DSM-10039T.</title>
        <authorList>
            <person name="Counts J.A."/>
            <person name="Kelly R.M."/>
        </authorList>
    </citation>
    <scope>NUCLEOTIDE SEQUENCE [LARGE SCALE GENOMIC DNA]</scope>
    <source>
        <strain evidence="3 4">JP7</strain>
    </source>
</reference>
<keyword evidence="1" id="KW-0472">Membrane</keyword>
<gene>
    <name evidence="3" type="ORF">DFR86_04075</name>
</gene>
<dbReference type="Pfam" id="PF04173">
    <property type="entry name" value="DoxD"/>
    <property type="match status" value="1"/>
</dbReference>
<feature type="transmembrane region" description="Helical" evidence="1">
    <location>
        <begin position="75"/>
        <end position="98"/>
    </location>
</feature>
<keyword evidence="4" id="KW-1185">Reference proteome</keyword>
<feature type="transmembrane region" description="Helical" evidence="1">
    <location>
        <begin position="12"/>
        <end position="29"/>
    </location>
</feature>
<dbReference type="Proteomes" id="UP000248410">
    <property type="component" value="Chromosome"/>
</dbReference>
<feature type="domain" description="TQO small subunit DoxD" evidence="2">
    <location>
        <begin position="12"/>
        <end position="173"/>
    </location>
</feature>
<name>A0A2U9ILM6_9CREN</name>
<sequence length="173" mass="19006">MAQTTVEETQKFLPILRITLGFMFFSAFVRRTINVPAKLNPNSSAYVGGKLITFLPHAWPPVKGVLQSVLVNPGLLYDFIILFTALEAIFGLFMMLGLLTRLSGLVIAGLAWGIGLGGGWLGSTCVDEWQIAAVEGAAAFMFVFTGSRWLSIDYLIAKKLKGIKIGKYYIPLW</sequence>
<feature type="transmembrane region" description="Helical" evidence="1">
    <location>
        <begin position="129"/>
        <end position="151"/>
    </location>
</feature>
<dbReference type="AlphaFoldDB" id="A0A2U9ILM6"/>
<keyword evidence="1" id="KW-1133">Transmembrane helix</keyword>
<keyword evidence="1" id="KW-0812">Transmembrane</keyword>
<accession>A0A2U9ILM6</accession>
<dbReference type="GeneID" id="36837118"/>
<dbReference type="InterPro" id="IPR007301">
    <property type="entry name" value="DoxD"/>
</dbReference>
<evidence type="ECO:0000313" key="3">
    <source>
        <dbReference type="EMBL" id="AWR96814.1"/>
    </source>
</evidence>
<feature type="transmembrane region" description="Helical" evidence="1">
    <location>
        <begin position="105"/>
        <end position="123"/>
    </location>
</feature>
<evidence type="ECO:0000313" key="4">
    <source>
        <dbReference type="Proteomes" id="UP000248410"/>
    </source>
</evidence>
<organism evidence="3 4">
    <name type="scientific">Acidianus sulfidivorans JP7</name>
    <dbReference type="NCBI Taxonomy" id="619593"/>
    <lineage>
        <taxon>Archaea</taxon>
        <taxon>Thermoproteota</taxon>
        <taxon>Thermoprotei</taxon>
        <taxon>Sulfolobales</taxon>
        <taxon>Sulfolobaceae</taxon>
        <taxon>Acidianus</taxon>
    </lineage>
</organism>
<protein>
    <submittedName>
        <fullName evidence="3">TQO small subunit DoxD</fullName>
    </submittedName>
</protein>
<dbReference type="RefSeq" id="WP_110379704.1">
    <property type="nucleotide sequence ID" value="NZ_CP029288.2"/>
</dbReference>
<evidence type="ECO:0000256" key="1">
    <source>
        <dbReference type="SAM" id="Phobius"/>
    </source>
</evidence>
<evidence type="ECO:0000259" key="2">
    <source>
        <dbReference type="Pfam" id="PF04173"/>
    </source>
</evidence>
<dbReference type="OrthoDB" id="199518at2157"/>
<dbReference type="KEGG" id="asul:DFR86_04075"/>
<dbReference type="EMBL" id="CP029288">
    <property type="protein sequence ID" value="AWR96814.1"/>
    <property type="molecule type" value="Genomic_DNA"/>
</dbReference>
<proteinExistence type="predicted"/>